<dbReference type="PANTHER" id="PTHR10339">
    <property type="entry name" value="ADP-RIBOSYLTRANSFERASE"/>
    <property type="match status" value="1"/>
</dbReference>
<gene>
    <name evidence="11" type="ORF">MBJ925_LOCUS14754</name>
    <name evidence="13" type="ORF">WKI299_LOCUS23566</name>
    <name evidence="12" type="ORF">XDN619_LOCUS14773</name>
</gene>
<proteinExistence type="inferred from homology"/>
<evidence type="ECO:0000313" key="12">
    <source>
        <dbReference type="EMBL" id="CAF2081152.1"/>
    </source>
</evidence>
<keyword evidence="7" id="KW-0548">Nucleotidyltransferase</keyword>
<name>A0A816QCU0_9BILA</name>
<comment type="catalytic activity">
    <reaction evidence="9 10">
        <text>L-arginyl-[protein] + NAD(+) = N(omega)-(ADP-D-ribosyl)-L-arginyl-[protein] + nicotinamide + H(+)</text>
        <dbReference type="Rhea" id="RHEA:19149"/>
        <dbReference type="Rhea" id="RHEA-COMP:10532"/>
        <dbReference type="Rhea" id="RHEA-COMP:15087"/>
        <dbReference type="ChEBI" id="CHEBI:15378"/>
        <dbReference type="ChEBI" id="CHEBI:17154"/>
        <dbReference type="ChEBI" id="CHEBI:29965"/>
        <dbReference type="ChEBI" id="CHEBI:57540"/>
        <dbReference type="ChEBI" id="CHEBI:142554"/>
        <dbReference type="EC" id="2.4.2.31"/>
    </reaction>
</comment>
<evidence type="ECO:0000256" key="3">
    <source>
        <dbReference type="ARBA" id="ARBA00022525"/>
    </source>
</evidence>
<evidence type="ECO:0000313" key="14">
    <source>
        <dbReference type="Proteomes" id="UP000663824"/>
    </source>
</evidence>
<dbReference type="SUPFAM" id="SSF56399">
    <property type="entry name" value="ADP-ribosylation"/>
    <property type="match status" value="1"/>
</dbReference>
<evidence type="ECO:0000256" key="8">
    <source>
        <dbReference type="ARBA" id="ARBA00023026"/>
    </source>
</evidence>
<evidence type="ECO:0000256" key="1">
    <source>
        <dbReference type="ARBA" id="ARBA00004613"/>
    </source>
</evidence>
<dbReference type="GO" id="GO:0016779">
    <property type="term" value="F:nucleotidyltransferase activity"/>
    <property type="evidence" value="ECO:0007669"/>
    <property type="project" value="UniProtKB-KW"/>
</dbReference>
<keyword evidence="10" id="KW-0521">NADP</keyword>
<keyword evidence="3" id="KW-0964">Secreted</keyword>
<dbReference type="InterPro" id="IPR000768">
    <property type="entry name" value="ART"/>
</dbReference>
<protein>
    <recommendedName>
        <fullName evidence="10">NAD(P)(+)--arginine ADP-ribosyltransferase</fullName>
        <ecNumber evidence="10">2.4.2.31</ecNumber>
    </recommendedName>
    <alternativeName>
        <fullName evidence="10">Mono(ADP-ribosyl)transferase</fullName>
    </alternativeName>
</protein>
<dbReference type="InterPro" id="IPR050999">
    <property type="entry name" value="ADP-ribosyltransferase_ARG"/>
</dbReference>
<organism evidence="11 14">
    <name type="scientific">Rotaria magnacalcarata</name>
    <dbReference type="NCBI Taxonomy" id="392030"/>
    <lineage>
        <taxon>Eukaryota</taxon>
        <taxon>Metazoa</taxon>
        <taxon>Spiralia</taxon>
        <taxon>Gnathifera</taxon>
        <taxon>Rotifera</taxon>
        <taxon>Eurotatoria</taxon>
        <taxon>Bdelloidea</taxon>
        <taxon>Philodinida</taxon>
        <taxon>Philodinidae</taxon>
        <taxon>Rotaria</taxon>
    </lineage>
</organism>
<dbReference type="Proteomes" id="UP000663887">
    <property type="component" value="Unassembled WGS sequence"/>
</dbReference>
<dbReference type="Gene3D" id="3.90.176.10">
    <property type="entry name" value="Toxin ADP-ribosyltransferase, Chain A, domain 1"/>
    <property type="match status" value="1"/>
</dbReference>
<keyword evidence="5 10" id="KW-0328">Glycosyltransferase</keyword>
<dbReference type="AlphaFoldDB" id="A0A816QCU0"/>
<evidence type="ECO:0000256" key="7">
    <source>
        <dbReference type="ARBA" id="ARBA00022695"/>
    </source>
</evidence>
<dbReference type="GO" id="GO:0003950">
    <property type="term" value="F:NAD+ poly-ADP-ribosyltransferase activity"/>
    <property type="evidence" value="ECO:0007669"/>
    <property type="project" value="TreeGrafter"/>
</dbReference>
<dbReference type="Proteomes" id="UP000663856">
    <property type="component" value="Unassembled WGS sequence"/>
</dbReference>
<evidence type="ECO:0000256" key="4">
    <source>
        <dbReference type="ARBA" id="ARBA00022656"/>
    </source>
</evidence>
<evidence type="ECO:0000256" key="2">
    <source>
        <dbReference type="ARBA" id="ARBA00009558"/>
    </source>
</evidence>
<evidence type="ECO:0000256" key="9">
    <source>
        <dbReference type="ARBA" id="ARBA00047597"/>
    </source>
</evidence>
<dbReference type="EMBL" id="CAJNRG010005916">
    <property type="protein sequence ID" value="CAF2081152.1"/>
    <property type="molecule type" value="Genomic_DNA"/>
</dbReference>
<dbReference type="Pfam" id="PF01129">
    <property type="entry name" value="ART"/>
    <property type="match status" value="1"/>
</dbReference>
<comment type="similarity">
    <text evidence="2 10">Belongs to the Arg-specific ADP-ribosyltransferase family.</text>
</comment>
<keyword evidence="10" id="KW-0520">NAD</keyword>
<comment type="caution">
    <text evidence="11">The sequence shown here is derived from an EMBL/GenBank/DDBJ whole genome shotgun (WGS) entry which is preliminary data.</text>
</comment>
<dbReference type="GO" id="GO:0090729">
    <property type="term" value="F:toxin activity"/>
    <property type="evidence" value="ECO:0007669"/>
    <property type="project" value="UniProtKB-KW"/>
</dbReference>
<evidence type="ECO:0000313" key="13">
    <source>
        <dbReference type="EMBL" id="CAF2117495.1"/>
    </source>
</evidence>
<evidence type="ECO:0000256" key="6">
    <source>
        <dbReference type="ARBA" id="ARBA00022679"/>
    </source>
</evidence>
<dbReference type="PANTHER" id="PTHR10339:SF25">
    <property type="entry name" value="SECRETED EXOENZYME S"/>
    <property type="match status" value="1"/>
</dbReference>
<evidence type="ECO:0000313" key="11">
    <source>
        <dbReference type="EMBL" id="CAF2060196.1"/>
    </source>
</evidence>
<keyword evidence="6 10" id="KW-0808">Transferase</keyword>
<dbReference type="EMBL" id="CAJNRF010010147">
    <property type="protein sequence ID" value="CAF2117495.1"/>
    <property type="molecule type" value="Genomic_DNA"/>
</dbReference>
<evidence type="ECO:0000256" key="5">
    <source>
        <dbReference type="ARBA" id="ARBA00022676"/>
    </source>
</evidence>
<dbReference type="PROSITE" id="PS51996">
    <property type="entry name" value="TR_MART"/>
    <property type="match status" value="1"/>
</dbReference>
<dbReference type="EC" id="2.4.2.31" evidence="10"/>
<dbReference type="EMBL" id="CAJNRE010006925">
    <property type="protein sequence ID" value="CAF2060196.1"/>
    <property type="molecule type" value="Genomic_DNA"/>
</dbReference>
<reference evidence="11" key="1">
    <citation type="submission" date="2021-02" db="EMBL/GenBank/DDBJ databases">
        <authorList>
            <person name="Nowell W R."/>
        </authorList>
    </citation>
    <scope>NUCLEOTIDE SEQUENCE</scope>
</reference>
<keyword evidence="4" id="KW-0800">Toxin</keyword>
<sequence length="244" mass="28134">MLSTYFENMARTQRLVDIFGETGKVLTLIQGFENMPVVSLEKAVEPLVNVVPNIKRMAYFAKEKCQSSSPDKLTLDESASIIIYTMEWDPHEQSLYFMLNATLPQENRQQLKPWFLYLKLVFTALSHLPSQRVCVYRGVNDNLKERYTKGTIVVWWVFSSCTACIEVLENEAFLQKEGKRTIFNIKSDSAKDIQRYSQFDNEDEILLLPGRVSKVMGYLQNSDGLCTIQLKEIKPPHPYINMLG</sequence>
<accession>A0A816QCU0</accession>
<evidence type="ECO:0000256" key="10">
    <source>
        <dbReference type="RuleBase" id="RU361228"/>
    </source>
</evidence>
<dbReference type="Proteomes" id="UP000663824">
    <property type="component" value="Unassembled WGS sequence"/>
</dbReference>
<dbReference type="GO" id="GO:0005576">
    <property type="term" value="C:extracellular region"/>
    <property type="evidence" value="ECO:0007669"/>
    <property type="project" value="UniProtKB-SubCell"/>
</dbReference>
<dbReference type="GO" id="GO:0106274">
    <property type="term" value="F:NAD+-protein-arginine ADP-ribosyltransferase activity"/>
    <property type="evidence" value="ECO:0007669"/>
    <property type="project" value="UniProtKB-EC"/>
</dbReference>
<comment type="subcellular location">
    <subcellularLocation>
        <location evidence="1">Secreted</location>
    </subcellularLocation>
</comment>
<keyword evidence="8" id="KW-0843">Virulence</keyword>